<dbReference type="GO" id="GO:0030139">
    <property type="term" value="C:endocytic vesicle"/>
    <property type="evidence" value="ECO:0007669"/>
    <property type="project" value="TreeGrafter"/>
</dbReference>
<dbReference type="InterPro" id="IPR045046">
    <property type="entry name" value="Vps9-like"/>
</dbReference>
<feature type="compositionally biased region" description="Low complexity" evidence="1">
    <location>
        <begin position="30"/>
        <end position="44"/>
    </location>
</feature>
<dbReference type="Pfam" id="PF02204">
    <property type="entry name" value="VPS9"/>
    <property type="match status" value="1"/>
</dbReference>
<protein>
    <recommendedName>
        <fullName evidence="6">VPS9 domain-containing protein</fullName>
    </recommendedName>
</protein>
<dbReference type="AlphaFoldDB" id="A0A137PC32"/>
<evidence type="ECO:0000259" key="3">
    <source>
        <dbReference type="PROSITE" id="PS51205"/>
    </source>
</evidence>
<feature type="region of interest" description="Disordered" evidence="1">
    <location>
        <begin position="83"/>
        <end position="108"/>
    </location>
</feature>
<evidence type="ECO:0008006" key="6">
    <source>
        <dbReference type="Google" id="ProtNLM"/>
    </source>
</evidence>
<dbReference type="InterPro" id="IPR041545">
    <property type="entry name" value="DUF5601"/>
</dbReference>
<dbReference type="GO" id="GO:0031267">
    <property type="term" value="F:small GTPase binding"/>
    <property type="evidence" value="ECO:0007669"/>
    <property type="project" value="TreeGrafter"/>
</dbReference>
<dbReference type="PANTHER" id="PTHR23101:SF25">
    <property type="entry name" value="GTPASE-ACTIVATING PROTEIN AND VPS9 DOMAIN-CONTAINING PROTEIN 1"/>
    <property type="match status" value="1"/>
</dbReference>
<dbReference type="STRING" id="796925.A0A137PC32"/>
<dbReference type="Gene3D" id="1.10.246.120">
    <property type="match status" value="1"/>
</dbReference>
<dbReference type="InterPro" id="IPR003123">
    <property type="entry name" value="VPS9"/>
</dbReference>
<feature type="region of interest" description="Disordered" evidence="1">
    <location>
        <begin position="414"/>
        <end position="436"/>
    </location>
</feature>
<evidence type="ECO:0000256" key="1">
    <source>
        <dbReference type="SAM" id="MobiDB-lite"/>
    </source>
</evidence>
<dbReference type="PROSITE" id="PS51205">
    <property type="entry name" value="VPS9"/>
    <property type="match status" value="1"/>
</dbReference>
<dbReference type="PROSITE" id="PS51140">
    <property type="entry name" value="CUE"/>
    <property type="match status" value="1"/>
</dbReference>
<proteinExistence type="predicted"/>
<dbReference type="Pfam" id="PF02845">
    <property type="entry name" value="CUE"/>
    <property type="match status" value="1"/>
</dbReference>
<evidence type="ECO:0000313" key="5">
    <source>
        <dbReference type="Proteomes" id="UP000070444"/>
    </source>
</evidence>
<keyword evidence="5" id="KW-1185">Reference proteome</keyword>
<feature type="compositionally biased region" description="Basic and acidic residues" evidence="1">
    <location>
        <begin position="1"/>
        <end position="14"/>
    </location>
</feature>
<sequence>MSSDSKNDSNKESSFEIPPLPSLDALPKFSENSSSTMSTSNNPSLHSMNYSAKGTSLVMNSKGEVVETAYDIAEVVKKFDPLESEQEDPINNKPVAKPSSSTSSPYASTLDLPEAARILEMVKRDSPKNSSPSLEQAFIQDIVSGDDNDINKFNYNEFLDQLRNPKAVSIIKYLESFVRKFDQLSSSVSQQVKMVNEFSQFILSKMLQTEVWHDVDDSQLDFLREGVEQYLMNRLHSKTFCPKSSDDSEKDHVLKQKISIFKWITEEHLDIPSSDQNKYYFFFAQQELLKMNNFKTPRHKMVCILNACKFIFGLLKKVEETNAVGADKFLPILIYVVIQSNPPFLNSNVQYISRYRHSEALSSESGYYLTNLIGAISFIENIDPSSLSITKEEFEANVELTLKELNSDSVNFQHQVPHLNSPSTDDNFSSAPDSPARSILERGSQIAQNSIKKPLDIVSRFLNNSDSDISPPGSEKNAPLPSPLRPRPSKSFFNYLFGDSEAEDDDQDDRAYQSSRIPPPTHSQFELAVTNLSEMFPGMDREILDSILKTKNGDMTATIETLLEMTEVPDHSHFGTDNHEDLGVKDLMIS</sequence>
<accession>A0A137PC32</accession>
<gene>
    <name evidence="4" type="ORF">CONCODRAFT_77747</name>
</gene>
<feature type="compositionally biased region" description="Low complexity" evidence="1">
    <location>
        <begin position="98"/>
        <end position="108"/>
    </location>
</feature>
<feature type="region of interest" description="Disordered" evidence="1">
    <location>
        <begin position="500"/>
        <end position="522"/>
    </location>
</feature>
<dbReference type="EMBL" id="KQ964451">
    <property type="protein sequence ID" value="KXN72567.1"/>
    <property type="molecule type" value="Genomic_DNA"/>
</dbReference>
<feature type="domain" description="VPS9" evidence="3">
    <location>
        <begin position="248"/>
        <end position="388"/>
    </location>
</feature>
<feature type="compositionally biased region" description="Polar residues" evidence="1">
    <location>
        <begin position="414"/>
        <end position="432"/>
    </location>
</feature>
<dbReference type="Gene3D" id="1.10.8.10">
    <property type="entry name" value="DNA helicase RuvA subunit, C-terminal domain"/>
    <property type="match status" value="1"/>
</dbReference>
<dbReference type="InterPro" id="IPR009060">
    <property type="entry name" value="UBA-like_sf"/>
</dbReference>
<evidence type="ECO:0000313" key="4">
    <source>
        <dbReference type="EMBL" id="KXN72567.1"/>
    </source>
</evidence>
<name>A0A137PC32_CONC2</name>
<dbReference type="GO" id="GO:0005829">
    <property type="term" value="C:cytosol"/>
    <property type="evidence" value="ECO:0007669"/>
    <property type="project" value="TreeGrafter"/>
</dbReference>
<dbReference type="SUPFAM" id="SSF109993">
    <property type="entry name" value="VPS9 domain"/>
    <property type="match status" value="1"/>
</dbReference>
<dbReference type="OrthoDB" id="300289at2759"/>
<dbReference type="SMART" id="SM00167">
    <property type="entry name" value="VPS9"/>
    <property type="match status" value="1"/>
</dbReference>
<dbReference type="GO" id="GO:0043130">
    <property type="term" value="F:ubiquitin binding"/>
    <property type="evidence" value="ECO:0007669"/>
    <property type="project" value="InterPro"/>
</dbReference>
<dbReference type="OMA" id="DVCIAKK"/>
<dbReference type="GO" id="GO:0005085">
    <property type="term" value="F:guanyl-nucleotide exchange factor activity"/>
    <property type="evidence" value="ECO:0007669"/>
    <property type="project" value="InterPro"/>
</dbReference>
<dbReference type="Pfam" id="PF18151">
    <property type="entry name" value="DUF5601"/>
    <property type="match status" value="1"/>
</dbReference>
<dbReference type="SMART" id="SM00546">
    <property type="entry name" value="CUE"/>
    <property type="match status" value="1"/>
</dbReference>
<evidence type="ECO:0000259" key="2">
    <source>
        <dbReference type="PROSITE" id="PS51140"/>
    </source>
</evidence>
<dbReference type="Proteomes" id="UP000070444">
    <property type="component" value="Unassembled WGS sequence"/>
</dbReference>
<feature type="region of interest" description="Disordered" evidence="1">
    <location>
        <begin position="463"/>
        <end position="487"/>
    </location>
</feature>
<dbReference type="Gene3D" id="1.20.1050.80">
    <property type="entry name" value="VPS9 domain"/>
    <property type="match status" value="1"/>
</dbReference>
<dbReference type="GO" id="GO:0016192">
    <property type="term" value="P:vesicle-mediated transport"/>
    <property type="evidence" value="ECO:0007669"/>
    <property type="project" value="InterPro"/>
</dbReference>
<feature type="domain" description="CUE" evidence="2">
    <location>
        <begin position="524"/>
        <end position="567"/>
    </location>
</feature>
<dbReference type="PANTHER" id="PTHR23101">
    <property type="entry name" value="RAB GDP/GTP EXCHANGE FACTOR"/>
    <property type="match status" value="1"/>
</dbReference>
<dbReference type="InterPro" id="IPR003892">
    <property type="entry name" value="CUE"/>
</dbReference>
<organism evidence="4 5">
    <name type="scientific">Conidiobolus coronatus (strain ATCC 28846 / CBS 209.66 / NRRL 28638)</name>
    <name type="common">Delacroixia coronata</name>
    <dbReference type="NCBI Taxonomy" id="796925"/>
    <lineage>
        <taxon>Eukaryota</taxon>
        <taxon>Fungi</taxon>
        <taxon>Fungi incertae sedis</taxon>
        <taxon>Zoopagomycota</taxon>
        <taxon>Entomophthoromycotina</taxon>
        <taxon>Entomophthoromycetes</taxon>
        <taxon>Entomophthorales</taxon>
        <taxon>Ancylistaceae</taxon>
        <taxon>Conidiobolus</taxon>
    </lineage>
</organism>
<reference evidence="4 5" key="1">
    <citation type="journal article" date="2015" name="Genome Biol. Evol.">
        <title>Phylogenomic analyses indicate that early fungi evolved digesting cell walls of algal ancestors of land plants.</title>
        <authorList>
            <person name="Chang Y."/>
            <person name="Wang S."/>
            <person name="Sekimoto S."/>
            <person name="Aerts A.L."/>
            <person name="Choi C."/>
            <person name="Clum A."/>
            <person name="LaButti K.M."/>
            <person name="Lindquist E.A."/>
            <person name="Yee Ngan C."/>
            <person name="Ohm R.A."/>
            <person name="Salamov A.A."/>
            <person name="Grigoriev I.V."/>
            <person name="Spatafora J.W."/>
            <person name="Berbee M.L."/>
        </authorList>
    </citation>
    <scope>NUCLEOTIDE SEQUENCE [LARGE SCALE GENOMIC DNA]</scope>
    <source>
        <strain evidence="4 5">NRRL 28638</strain>
    </source>
</reference>
<dbReference type="SUPFAM" id="SSF46934">
    <property type="entry name" value="UBA-like"/>
    <property type="match status" value="1"/>
</dbReference>
<feature type="region of interest" description="Disordered" evidence="1">
    <location>
        <begin position="1"/>
        <end position="50"/>
    </location>
</feature>
<dbReference type="InterPro" id="IPR037191">
    <property type="entry name" value="VPS9_dom_sf"/>
</dbReference>